<protein>
    <submittedName>
        <fullName evidence="1">Uncharacterized protein</fullName>
    </submittedName>
</protein>
<keyword evidence="2" id="KW-1185">Reference proteome</keyword>
<organism evidence="1 2">
    <name type="scientific">Streptomyces lunalinharesii</name>
    <dbReference type="NCBI Taxonomy" id="333384"/>
    <lineage>
        <taxon>Bacteria</taxon>
        <taxon>Bacillati</taxon>
        <taxon>Actinomycetota</taxon>
        <taxon>Actinomycetes</taxon>
        <taxon>Kitasatosporales</taxon>
        <taxon>Streptomycetaceae</taxon>
        <taxon>Streptomyces</taxon>
    </lineage>
</organism>
<evidence type="ECO:0000313" key="2">
    <source>
        <dbReference type="Proteomes" id="UP001500994"/>
    </source>
</evidence>
<gene>
    <name evidence="1" type="ORF">GCM10009864_71070</name>
</gene>
<reference evidence="1 2" key="1">
    <citation type="journal article" date="2019" name="Int. J. Syst. Evol. Microbiol.">
        <title>The Global Catalogue of Microorganisms (GCM) 10K type strain sequencing project: providing services to taxonomists for standard genome sequencing and annotation.</title>
        <authorList>
            <consortium name="The Broad Institute Genomics Platform"/>
            <consortium name="The Broad Institute Genome Sequencing Center for Infectious Disease"/>
            <person name="Wu L."/>
            <person name="Ma J."/>
        </authorList>
    </citation>
    <scope>NUCLEOTIDE SEQUENCE [LARGE SCALE GENOMIC DNA]</scope>
    <source>
        <strain evidence="1 2">JCM 16374</strain>
    </source>
</reference>
<proteinExistence type="predicted"/>
<sequence length="82" mass="9085">MAYDPQIALIHSLSAQLGAMAGVEPRVIYDDGIAHIEVEVTDDLLRRWERAIPVLSRGDAFGLTDTETGQIAWLRISRDGNH</sequence>
<dbReference type="Proteomes" id="UP001500994">
    <property type="component" value="Unassembled WGS sequence"/>
</dbReference>
<comment type="caution">
    <text evidence="1">The sequence shown here is derived from an EMBL/GenBank/DDBJ whole genome shotgun (WGS) entry which is preliminary data.</text>
</comment>
<dbReference type="EMBL" id="BAAARK010000040">
    <property type="protein sequence ID" value="GAA2687126.1"/>
    <property type="molecule type" value="Genomic_DNA"/>
</dbReference>
<accession>A0ABN3SVP4</accession>
<name>A0ABN3SVP4_9ACTN</name>
<evidence type="ECO:0000313" key="1">
    <source>
        <dbReference type="EMBL" id="GAA2687126.1"/>
    </source>
</evidence>